<feature type="binding site" evidence="4">
    <location>
        <position position="71"/>
    </location>
    <ligand>
        <name>Zn(2+)</name>
        <dbReference type="ChEBI" id="CHEBI:29105"/>
    </ligand>
</feature>
<comment type="similarity">
    <text evidence="4">Belongs to the metallo-dependent hydrolases superfamily. MTA/SAH deaminase family.</text>
</comment>
<dbReference type="Gene3D" id="2.30.40.10">
    <property type="entry name" value="Urease, subunit C, domain 1"/>
    <property type="match status" value="1"/>
</dbReference>
<dbReference type="InterPro" id="IPR006680">
    <property type="entry name" value="Amidohydro-rel"/>
</dbReference>
<comment type="function">
    <text evidence="4">Catalyzes the deamination of 5-methylthioadenosine and S-adenosyl-L-homocysteine into 5-methylthioinosine and S-inosyl-L-homocysteine, respectively. Is also able to deaminate adenosine.</text>
</comment>
<dbReference type="OrthoDB" id="9807210at2"/>
<dbReference type="GO" id="GO:0090614">
    <property type="term" value="F:5'-methylthioadenosine deaminase activity"/>
    <property type="evidence" value="ECO:0007669"/>
    <property type="project" value="UniProtKB-UniRule"/>
</dbReference>
<evidence type="ECO:0000256" key="3">
    <source>
        <dbReference type="ARBA" id="ARBA00022833"/>
    </source>
</evidence>
<protein>
    <recommendedName>
        <fullName evidence="4">5-methylthioadenosine/S-adenosylhomocysteine deaminase</fullName>
        <shortName evidence="4">MTA/SAH deaminase</shortName>
        <ecNumber evidence="4">3.5.4.28</ecNumber>
        <ecNumber evidence="4">3.5.4.31</ecNumber>
    </recommendedName>
</protein>
<dbReference type="InterPro" id="IPR032466">
    <property type="entry name" value="Metal_Hydrolase"/>
</dbReference>
<dbReference type="InterPro" id="IPR011059">
    <property type="entry name" value="Metal-dep_hydrolase_composite"/>
</dbReference>
<feature type="binding site" evidence="4">
    <location>
        <position position="307"/>
    </location>
    <ligand>
        <name>substrate</name>
    </ligand>
</feature>
<dbReference type="SUPFAM" id="SSF51556">
    <property type="entry name" value="Metallo-dependent hydrolases"/>
    <property type="match status" value="1"/>
</dbReference>
<dbReference type="HAMAP" id="MF_01281">
    <property type="entry name" value="MTA_SAH_deamin"/>
    <property type="match status" value="1"/>
</dbReference>
<reference evidence="6 7" key="1">
    <citation type="submission" date="2018-06" db="EMBL/GenBank/DDBJ databases">
        <title>Complete genome of Desulfovibrio marinus P48SEP.</title>
        <authorList>
            <person name="Crispim J.S."/>
            <person name="Vidigal P.M.P."/>
            <person name="Silva L.C.F."/>
            <person name="Araujo L.C."/>
            <person name="Laguardia C.N."/>
            <person name="Dias R.S."/>
            <person name="Sousa M.P."/>
            <person name="Paula S.O."/>
            <person name="Silva C."/>
        </authorList>
    </citation>
    <scope>NUCLEOTIDE SEQUENCE [LARGE SCALE GENOMIC DNA]</scope>
    <source>
        <strain evidence="6 7">P48SEP</strain>
    </source>
</reference>
<dbReference type="CDD" id="cd01298">
    <property type="entry name" value="ATZ_TRZ_like"/>
    <property type="match status" value="1"/>
</dbReference>
<name>A0A6P1ZIS1_9BACT</name>
<dbReference type="EMBL" id="QMIF01000003">
    <property type="protein sequence ID" value="TVM34871.1"/>
    <property type="molecule type" value="Genomic_DNA"/>
</dbReference>
<dbReference type="GO" id="GO:0046872">
    <property type="term" value="F:metal ion binding"/>
    <property type="evidence" value="ECO:0007669"/>
    <property type="project" value="UniProtKB-KW"/>
</dbReference>
<evidence type="ECO:0000313" key="6">
    <source>
        <dbReference type="EMBL" id="TVM34871.1"/>
    </source>
</evidence>
<evidence type="ECO:0000256" key="1">
    <source>
        <dbReference type="ARBA" id="ARBA00022723"/>
    </source>
</evidence>
<dbReference type="GO" id="GO:0050270">
    <property type="term" value="F:S-adenosylhomocysteine deaminase activity"/>
    <property type="evidence" value="ECO:0007669"/>
    <property type="project" value="UniProtKB-UniRule"/>
</dbReference>
<comment type="caution">
    <text evidence="4">Lacks conserved residue(s) required for the propagation of feature annotation.</text>
</comment>
<keyword evidence="1 4" id="KW-0479">Metal-binding</keyword>
<comment type="catalytic activity">
    <reaction evidence="4">
        <text>S-methyl-5'-thioadenosine + H2O + H(+) = S-methyl-5'-thioinosine + NH4(+)</text>
        <dbReference type="Rhea" id="RHEA:25025"/>
        <dbReference type="ChEBI" id="CHEBI:15377"/>
        <dbReference type="ChEBI" id="CHEBI:15378"/>
        <dbReference type="ChEBI" id="CHEBI:17509"/>
        <dbReference type="ChEBI" id="CHEBI:28938"/>
        <dbReference type="ChEBI" id="CHEBI:48595"/>
        <dbReference type="EC" id="3.5.4.31"/>
    </reaction>
</comment>
<accession>A0A6P1ZIS1</accession>
<feature type="domain" description="Amidohydrolase-related" evidence="5">
    <location>
        <begin position="63"/>
        <end position="410"/>
    </location>
</feature>
<comment type="catalytic activity">
    <reaction evidence="4">
        <text>S-adenosyl-L-homocysteine + H2O + H(+) = S-inosyl-L-homocysteine + NH4(+)</text>
        <dbReference type="Rhea" id="RHEA:20716"/>
        <dbReference type="ChEBI" id="CHEBI:15377"/>
        <dbReference type="ChEBI" id="CHEBI:15378"/>
        <dbReference type="ChEBI" id="CHEBI:28938"/>
        <dbReference type="ChEBI" id="CHEBI:57856"/>
        <dbReference type="ChEBI" id="CHEBI:57985"/>
        <dbReference type="EC" id="3.5.4.28"/>
    </reaction>
</comment>
<comment type="caution">
    <text evidence="6">The sequence shown here is derived from an EMBL/GenBank/DDBJ whole genome shotgun (WGS) entry which is preliminary data.</text>
</comment>
<dbReference type="Gene3D" id="3.20.20.140">
    <property type="entry name" value="Metal-dependent hydrolases"/>
    <property type="match status" value="1"/>
</dbReference>
<dbReference type="SUPFAM" id="SSF51338">
    <property type="entry name" value="Composite domain of metallo-dependent hydrolases"/>
    <property type="match status" value="1"/>
</dbReference>
<feature type="binding site" evidence="4">
    <location>
        <position position="222"/>
    </location>
    <ligand>
        <name>substrate</name>
    </ligand>
</feature>
<keyword evidence="2 4" id="KW-0378">Hydrolase</keyword>
<gene>
    <name evidence="4" type="primary">mtaD</name>
    <name evidence="6" type="ORF">DQK91_05530</name>
</gene>
<comment type="cofactor">
    <cofactor evidence="4">
        <name>Zn(2+)</name>
        <dbReference type="ChEBI" id="CHEBI:29105"/>
    </cofactor>
    <text evidence="4">Binds 1 zinc ion per subunit.</text>
</comment>
<feature type="binding site" evidence="4">
    <location>
        <position position="219"/>
    </location>
    <ligand>
        <name>Zn(2+)</name>
        <dbReference type="ChEBI" id="CHEBI:29105"/>
    </ligand>
</feature>
<organism evidence="6 7">
    <name type="scientific">Oceanidesulfovibrio marinus</name>
    <dbReference type="NCBI Taxonomy" id="370038"/>
    <lineage>
        <taxon>Bacteria</taxon>
        <taxon>Pseudomonadati</taxon>
        <taxon>Thermodesulfobacteriota</taxon>
        <taxon>Desulfovibrionia</taxon>
        <taxon>Desulfovibrionales</taxon>
        <taxon>Desulfovibrionaceae</taxon>
        <taxon>Oceanidesulfovibrio</taxon>
    </lineage>
</organism>
<proteinExistence type="inferred from homology"/>
<feature type="binding site" evidence="4">
    <location>
        <position position="100"/>
    </location>
    <ligand>
        <name>substrate</name>
    </ligand>
</feature>
<dbReference type="EC" id="3.5.4.28" evidence="4"/>
<dbReference type="EC" id="3.5.4.31" evidence="4"/>
<feature type="binding site" evidence="4">
    <location>
        <position position="192"/>
    </location>
    <ligand>
        <name>substrate</name>
    </ligand>
</feature>
<dbReference type="InterPro" id="IPR023512">
    <property type="entry name" value="Deaminase_MtaD/DadD"/>
</dbReference>
<feature type="binding site" evidence="4">
    <location>
        <position position="73"/>
    </location>
    <ligand>
        <name>Zn(2+)</name>
        <dbReference type="ChEBI" id="CHEBI:29105"/>
    </ligand>
</feature>
<evidence type="ECO:0000256" key="4">
    <source>
        <dbReference type="HAMAP-Rule" id="MF_01281"/>
    </source>
</evidence>
<dbReference type="PANTHER" id="PTHR43794:SF11">
    <property type="entry name" value="AMIDOHYDROLASE-RELATED DOMAIN-CONTAINING PROTEIN"/>
    <property type="match status" value="1"/>
</dbReference>
<evidence type="ECO:0000259" key="5">
    <source>
        <dbReference type="Pfam" id="PF01979"/>
    </source>
</evidence>
<sequence length="444" mass="48064">MKIQHCDTILRAAWLVTQDNDRRVIENAGVAIADGRVLAAGPWDEISSQYQGKELLPERELLLMPGLINAHTHAPMTLFRGLADDLPLMEWLHDYVFPVEQKHTPETVRLGALLACAEMTRFGVTAFCDMHFMAAHVAEAAEQSGLRAMLGEALFGFPNPSYQTFDQGFAKAEALCETYRDHPRITPTVAPHAVYTTTPEMLERTWSLAGSSNTLWVTHLAETTTETAECIEKFGARPLAYLDSIGCIGPRTMLAHGVDLNTEEMDRLAQAGATVVHCPKSNMKLASGVAPVPEMSRRGVQTALGTDGAASNNTLGMFTEMRFAALLHKAHTLDATVMDAQSVLDMATCDGARALNMAAGAGTIAPGAPADIIALDLTRPNLRPCYNPISHAVYAAEGGEVCLTMVDGEVLYKDGAFTRIDYPALLNEVRGLGAWVRQQSGRNA</sequence>
<dbReference type="FunFam" id="3.20.20.140:FF:000014">
    <property type="entry name" value="5-methylthioadenosine/S-adenosylhomocysteine deaminase"/>
    <property type="match status" value="1"/>
</dbReference>
<keyword evidence="3 4" id="KW-0862">Zinc</keyword>
<feature type="binding site" evidence="4">
    <location>
        <position position="307"/>
    </location>
    <ligand>
        <name>Zn(2+)</name>
        <dbReference type="ChEBI" id="CHEBI:29105"/>
    </ligand>
</feature>
<dbReference type="RefSeq" id="WP_144234474.1">
    <property type="nucleotide sequence ID" value="NZ_QMIF01000003.1"/>
</dbReference>
<evidence type="ECO:0000256" key="2">
    <source>
        <dbReference type="ARBA" id="ARBA00022801"/>
    </source>
</evidence>
<evidence type="ECO:0000313" key="7">
    <source>
        <dbReference type="Proteomes" id="UP000434052"/>
    </source>
</evidence>
<dbReference type="InterPro" id="IPR050287">
    <property type="entry name" value="MTA/SAH_deaminase"/>
</dbReference>
<dbReference type="PANTHER" id="PTHR43794">
    <property type="entry name" value="AMINOHYDROLASE SSNA-RELATED"/>
    <property type="match status" value="1"/>
</dbReference>
<dbReference type="AlphaFoldDB" id="A0A6P1ZIS1"/>
<dbReference type="Proteomes" id="UP000434052">
    <property type="component" value="Unassembled WGS sequence"/>
</dbReference>
<dbReference type="Pfam" id="PF01979">
    <property type="entry name" value="Amidohydro_1"/>
    <property type="match status" value="1"/>
</dbReference>